<dbReference type="Gene3D" id="3.40.50.1820">
    <property type="entry name" value="alpha/beta hydrolase"/>
    <property type="match status" value="1"/>
</dbReference>
<gene>
    <name evidence="2" type="ORF">DWB85_11885</name>
</gene>
<dbReference type="Proteomes" id="UP000265509">
    <property type="component" value="Unassembled WGS sequence"/>
</dbReference>
<dbReference type="PANTHER" id="PTHR43194">
    <property type="entry name" value="HYDROLASE ALPHA/BETA FOLD FAMILY"/>
    <property type="match status" value="1"/>
</dbReference>
<dbReference type="SUPFAM" id="SSF53474">
    <property type="entry name" value="alpha/beta-Hydrolases"/>
    <property type="match status" value="1"/>
</dbReference>
<dbReference type="RefSeq" id="WP_117954875.1">
    <property type="nucleotide sequence ID" value="NZ_QRAN01000012.1"/>
</dbReference>
<keyword evidence="3" id="KW-1185">Reference proteome</keyword>
<dbReference type="InterPro" id="IPR050228">
    <property type="entry name" value="Carboxylesterase_BioH"/>
</dbReference>
<organism evidence="2 3">
    <name type="scientific">Seongchinamella sediminis</name>
    <dbReference type="NCBI Taxonomy" id="2283635"/>
    <lineage>
        <taxon>Bacteria</taxon>
        <taxon>Pseudomonadati</taxon>
        <taxon>Pseudomonadota</taxon>
        <taxon>Gammaproteobacteria</taxon>
        <taxon>Cellvibrionales</taxon>
        <taxon>Halieaceae</taxon>
        <taxon>Seongchinamella</taxon>
    </lineage>
</organism>
<reference evidence="2 3" key="1">
    <citation type="submission" date="2018-07" db="EMBL/GenBank/DDBJ databases">
        <title>Halioglobus sp. genome submission.</title>
        <authorList>
            <person name="Ye M.-Q."/>
            <person name="Du Z.-J."/>
        </authorList>
    </citation>
    <scope>NUCLEOTIDE SEQUENCE [LARGE SCALE GENOMIC DNA]</scope>
    <source>
        <strain evidence="2 3">U0301</strain>
    </source>
</reference>
<proteinExistence type="predicted"/>
<dbReference type="InterPro" id="IPR029058">
    <property type="entry name" value="AB_hydrolase_fold"/>
</dbReference>
<dbReference type="OrthoDB" id="9780765at2"/>
<feature type="domain" description="AB hydrolase-1" evidence="1">
    <location>
        <begin position="20"/>
        <end position="245"/>
    </location>
</feature>
<name>A0A3L7DXW1_9GAMM</name>
<dbReference type="PANTHER" id="PTHR43194:SF2">
    <property type="entry name" value="PEROXISOMAL MEMBRANE PROTEIN LPX1"/>
    <property type="match status" value="1"/>
</dbReference>
<comment type="caution">
    <text evidence="2">The sequence shown here is derived from an EMBL/GenBank/DDBJ whole genome shotgun (WGS) entry which is preliminary data.</text>
</comment>
<dbReference type="EMBL" id="QRAN01000012">
    <property type="protein sequence ID" value="RLQ21459.1"/>
    <property type="molecule type" value="Genomic_DNA"/>
</dbReference>
<protein>
    <submittedName>
        <fullName evidence="2">Alpha/beta fold hydrolase</fullName>
    </submittedName>
</protein>
<evidence type="ECO:0000313" key="3">
    <source>
        <dbReference type="Proteomes" id="UP000265509"/>
    </source>
</evidence>
<evidence type="ECO:0000313" key="2">
    <source>
        <dbReference type="EMBL" id="RLQ21459.1"/>
    </source>
</evidence>
<dbReference type="GO" id="GO:0016787">
    <property type="term" value="F:hydrolase activity"/>
    <property type="evidence" value="ECO:0007669"/>
    <property type="project" value="UniProtKB-KW"/>
</dbReference>
<sequence>MQKRIRDIDVTYTESGEGEPVVLIHGLAEDRNSFGDVQQRLQDFHTYAYDFRGHGETSLGDADGTLEQLGEDLIAFMETVTGPARCVGYSLGGTIVLWAALERPDLVKQAVVVGTSTVVGSTAAGFFGDRIELIQDDVKAFNAALRDDTKAQIVSGDVDVDQVTRRRIDAVGNGGGYINAARAMIGVHSNPLTPRLSEISCPVEVIGADGDVFCPRKAADIILDGLKHGNYREVRNAGHLVSIDQPAAYASTLRAALTQSEK</sequence>
<accession>A0A3L7DXW1</accession>
<keyword evidence="2" id="KW-0378">Hydrolase</keyword>
<dbReference type="InterPro" id="IPR000073">
    <property type="entry name" value="AB_hydrolase_1"/>
</dbReference>
<evidence type="ECO:0000259" key="1">
    <source>
        <dbReference type="Pfam" id="PF00561"/>
    </source>
</evidence>
<dbReference type="AlphaFoldDB" id="A0A3L7DXW1"/>
<dbReference type="Pfam" id="PF00561">
    <property type="entry name" value="Abhydrolase_1"/>
    <property type="match status" value="1"/>
</dbReference>